<dbReference type="EMBL" id="JBHSXX010000001">
    <property type="protein sequence ID" value="MFC6866702.1"/>
    <property type="molecule type" value="Genomic_DNA"/>
</dbReference>
<name>A0ABW2BWR3_9PSEU</name>
<evidence type="ECO:0000313" key="3">
    <source>
        <dbReference type="Proteomes" id="UP001596337"/>
    </source>
</evidence>
<comment type="caution">
    <text evidence="2">The sequence shown here is derived from an EMBL/GenBank/DDBJ whole genome shotgun (WGS) entry which is preliminary data.</text>
</comment>
<evidence type="ECO:0000256" key="1">
    <source>
        <dbReference type="SAM" id="Phobius"/>
    </source>
</evidence>
<keyword evidence="3" id="KW-1185">Reference proteome</keyword>
<protein>
    <submittedName>
        <fullName evidence="2">Uncharacterized protein</fullName>
    </submittedName>
</protein>
<keyword evidence="1" id="KW-1133">Transmembrane helix</keyword>
<keyword evidence="1" id="KW-0812">Transmembrane</keyword>
<proteinExistence type="predicted"/>
<feature type="transmembrane region" description="Helical" evidence="1">
    <location>
        <begin position="6"/>
        <end position="25"/>
    </location>
</feature>
<keyword evidence="1" id="KW-0472">Membrane</keyword>
<evidence type="ECO:0000313" key="2">
    <source>
        <dbReference type="EMBL" id="MFC6866702.1"/>
    </source>
</evidence>
<reference evidence="3" key="1">
    <citation type="journal article" date="2019" name="Int. J. Syst. Evol. Microbiol.">
        <title>The Global Catalogue of Microorganisms (GCM) 10K type strain sequencing project: providing services to taxonomists for standard genome sequencing and annotation.</title>
        <authorList>
            <consortium name="The Broad Institute Genomics Platform"/>
            <consortium name="The Broad Institute Genome Sequencing Center for Infectious Disease"/>
            <person name="Wu L."/>
            <person name="Ma J."/>
        </authorList>
    </citation>
    <scope>NUCLEOTIDE SEQUENCE [LARGE SCALE GENOMIC DNA]</scope>
    <source>
        <strain evidence="3">KCTC 32255</strain>
    </source>
</reference>
<dbReference type="RefSeq" id="WP_390221018.1">
    <property type="nucleotide sequence ID" value="NZ_JBHSXX010000001.1"/>
</dbReference>
<dbReference type="Proteomes" id="UP001596337">
    <property type="component" value="Unassembled WGS sequence"/>
</dbReference>
<accession>A0ABW2BWR3</accession>
<sequence>MNLLHYAIFAVVVLIFIVKLSYHVFYEIPRDKKLIEERVNQER</sequence>
<organism evidence="2 3">
    <name type="scientific">Haloechinothrix salitolerans</name>
    <dbReference type="NCBI Taxonomy" id="926830"/>
    <lineage>
        <taxon>Bacteria</taxon>
        <taxon>Bacillati</taxon>
        <taxon>Actinomycetota</taxon>
        <taxon>Actinomycetes</taxon>
        <taxon>Pseudonocardiales</taxon>
        <taxon>Pseudonocardiaceae</taxon>
        <taxon>Haloechinothrix</taxon>
    </lineage>
</organism>
<gene>
    <name evidence="2" type="ORF">ACFQGD_06040</name>
</gene>